<feature type="coiled-coil region" evidence="5">
    <location>
        <begin position="260"/>
        <end position="291"/>
    </location>
</feature>
<feature type="domain" description="Methyl-accepting transducer" evidence="8">
    <location>
        <begin position="348"/>
        <end position="577"/>
    </location>
</feature>
<evidence type="ECO:0000256" key="6">
    <source>
        <dbReference type="SAM" id="MobiDB-lite"/>
    </source>
</evidence>
<dbReference type="AlphaFoldDB" id="A0A368NYK1"/>
<evidence type="ECO:0000256" key="4">
    <source>
        <dbReference type="PROSITE-ProRule" id="PRU00284"/>
    </source>
</evidence>
<evidence type="ECO:0000313" key="11">
    <source>
        <dbReference type="Proteomes" id="UP000436911"/>
    </source>
</evidence>
<dbReference type="GO" id="GO:0006935">
    <property type="term" value="P:chemotaxis"/>
    <property type="evidence" value="ECO:0007669"/>
    <property type="project" value="UniProtKB-KW"/>
</dbReference>
<dbReference type="InterPro" id="IPR003660">
    <property type="entry name" value="HAMP_dom"/>
</dbReference>
<dbReference type="CDD" id="cd06225">
    <property type="entry name" value="HAMP"/>
    <property type="match status" value="1"/>
</dbReference>
<dbReference type="Proteomes" id="UP000436911">
    <property type="component" value="Unassembled WGS sequence"/>
</dbReference>
<dbReference type="SMART" id="SM00304">
    <property type="entry name" value="HAMP"/>
    <property type="match status" value="2"/>
</dbReference>
<dbReference type="OrthoDB" id="3378718at2"/>
<dbReference type="GO" id="GO:0016020">
    <property type="term" value="C:membrane"/>
    <property type="evidence" value="ECO:0007669"/>
    <property type="project" value="UniProtKB-SubCell"/>
</dbReference>
<reference evidence="10 11" key="1">
    <citation type="submission" date="2018-08" db="EMBL/GenBank/DDBJ databases">
        <title>Genome sequencing of Agrobacterium vitis strain ICMP 10754.</title>
        <authorList>
            <person name="Visnovsky S.B."/>
            <person name="Pitman A.R."/>
        </authorList>
    </citation>
    <scope>NUCLEOTIDE SEQUENCE [LARGE SCALE GENOMIC DNA]</scope>
    <source>
        <strain evidence="10 11">ICMP 10754</strain>
    </source>
</reference>
<dbReference type="FunFam" id="1.10.287.950:FF:000001">
    <property type="entry name" value="Methyl-accepting chemotaxis sensory transducer"/>
    <property type="match status" value="1"/>
</dbReference>
<evidence type="ECO:0000259" key="9">
    <source>
        <dbReference type="PROSITE" id="PS50885"/>
    </source>
</evidence>
<comment type="caution">
    <text evidence="10">The sequence shown here is derived from an EMBL/GenBank/DDBJ whole genome shotgun (WGS) entry which is preliminary data.</text>
</comment>
<dbReference type="InterPro" id="IPR004089">
    <property type="entry name" value="MCPsignal_dom"/>
</dbReference>
<dbReference type="PANTHER" id="PTHR43531">
    <property type="entry name" value="PROTEIN ICFG"/>
    <property type="match status" value="1"/>
</dbReference>
<evidence type="ECO:0000256" key="5">
    <source>
        <dbReference type="SAM" id="Coils"/>
    </source>
</evidence>
<feature type="domain" description="HAMP" evidence="9">
    <location>
        <begin position="209"/>
        <end position="262"/>
    </location>
</feature>
<dbReference type="SUPFAM" id="SSF58104">
    <property type="entry name" value="Methyl-accepting chemotaxis protein (MCP) signaling domain"/>
    <property type="match status" value="1"/>
</dbReference>
<keyword evidence="4" id="KW-0807">Transducer</keyword>
<evidence type="ECO:0000256" key="7">
    <source>
        <dbReference type="SAM" id="Phobius"/>
    </source>
</evidence>
<dbReference type="SUPFAM" id="SSF158472">
    <property type="entry name" value="HAMP domain-like"/>
    <property type="match status" value="1"/>
</dbReference>
<organism evidence="10 11">
    <name type="scientific">Agrobacterium vitis</name>
    <name type="common">Rhizobium vitis</name>
    <dbReference type="NCBI Taxonomy" id="373"/>
    <lineage>
        <taxon>Bacteria</taxon>
        <taxon>Pseudomonadati</taxon>
        <taxon>Pseudomonadota</taxon>
        <taxon>Alphaproteobacteria</taxon>
        <taxon>Hyphomicrobiales</taxon>
        <taxon>Rhizobiaceae</taxon>
        <taxon>Rhizobium/Agrobacterium group</taxon>
        <taxon>Agrobacterium</taxon>
    </lineage>
</organism>
<dbReference type="InterPro" id="IPR051310">
    <property type="entry name" value="MCP_chemotaxis"/>
</dbReference>
<keyword evidence="7" id="KW-1133">Transmembrane helix</keyword>
<dbReference type="InterPro" id="IPR024478">
    <property type="entry name" value="HlyB_4HB_MCP"/>
</dbReference>
<dbReference type="GO" id="GO:0007165">
    <property type="term" value="P:signal transduction"/>
    <property type="evidence" value="ECO:0007669"/>
    <property type="project" value="UniProtKB-KW"/>
</dbReference>
<keyword evidence="2" id="KW-0145">Chemotaxis</keyword>
<feature type="domain" description="HAMP" evidence="9">
    <location>
        <begin position="291"/>
        <end position="343"/>
    </location>
</feature>
<protein>
    <submittedName>
        <fullName evidence="10">Methyl-accepting chemotaxis protein</fullName>
    </submittedName>
</protein>
<dbReference type="GeneID" id="60681953"/>
<dbReference type="Pfam" id="PF00672">
    <property type="entry name" value="HAMP"/>
    <property type="match status" value="1"/>
</dbReference>
<dbReference type="Pfam" id="PF12729">
    <property type="entry name" value="4HB_MCP_1"/>
    <property type="match status" value="1"/>
</dbReference>
<sequence>MRISLGQLLISLFAVILLVVVGQGIYAVTSLNTISDGTNQIVDKRVPSFILMGQINADLGDIRVAQSNYRSAATPEQRAIFLGSLNKAYDALAQSRKQYEPLIVDKEDQELYDTFSKDWAKAEQLWQTVKTLTDSGSADEAKQLFLGESLATYAKAGDDIQAAVDDLASNVKDEGASSAEQISLATTVTYIALALAFSIGIGAALISSLRVVRPLKRITENMRTLSSGDTSGSVPYMSRKDEVGAMAAALQVFKDGILRNRALEAEAASAREKAESEKLRLQQDAEAAAQKKLQEATAGLASGLKRLAAGDLGFELKEPFAPEFEALRLDLNAAVAQLGSTIATVATSANAISDGSREVSQSADDLSKRTEQQAASLEETAAALDQITVNVSNSSRRVEEARGVAKEANSSAVHSGQVVSEAINAMQRIEQSSNQISNIITVIDEIAFQTNLLALNAGVEAARAGEAGRGFAVVATEVRELAQRSAKAAREIKELINKSTQEVENGVRQVQETGDVLKAIEHHVTTINGLMDAIATSSREQSVGLSEVNTAVNQMDQVTQQNAAMVEETSAASANLAQESVRLQQLVSRFIVPGNARGFDNRYSA</sequence>
<evidence type="ECO:0000313" key="10">
    <source>
        <dbReference type="EMBL" id="KAA3532066.1"/>
    </source>
</evidence>
<name>A0A368NYK1_AGRVI</name>
<accession>A0A368NYK1</accession>
<evidence type="ECO:0000256" key="3">
    <source>
        <dbReference type="ARBA" id="ARBA00029447"/>
    </source>
</evidence>
<comment type="similarity">
    <text evidence="3">Belongs to the methyl-accepting chemotaxis (MCP) protein family.</text>
</comment>
<dbReference type="Gene3D" id="6.10.340.10">
    <property type="match status" value="1"/>
</dbReference>
<dbReference type="PANTHER" id="PTHR43531:SF11">
    <property type="entry name" value="METHYL-ACCEPTING CHEMOTAXIS PROTEIN 3"/>
    <property type="match status" value="1"/>
</dbReference>
<dbReference type="Pfam" id="PF00015">
    <property type="entry name" value="MCPsignal"/>
    <property type="match status" value="1"/>
</dbReference>
<dbReference type="RefSeq" id="WP_060718993.1">
    <property type="nucleotide sequence ID" value="NZ_CP055265.1"/>
</dbReference>
<proteinExistence type="inferred from homology"/>
<dbReference type="CDD" id="cd11386">
    <property type="entry name" value="MCP_signal"/>
    <property type="match status" value="1"/>
</dbReference>
<keyword evidence="7" id="KW-0472">Membrane</keyword>
<feature type="region of interest" description="Disordered" evidence="6">
    <location>
        <begin position="353"/>
        <end position="374"/>
    </location>
</feature>
<gene>
    <name evidence="10" type="ORF">DXT89_01520</name>
</gene>
<dbReference type="EMBL" id="QUSG01000001">
    <property type="protein sequence ID" value="KAA3532066.1"/>
    <property type="molecule type" value="Genomic_DNA"/>
</dbReference>
<dbReference type="PROSITE" id="PS50885">
    <property type="entry name" value="HAMP"/>
    <property type="match status" value="2"/>
</dbReference>
<keyword evidence="7" id="KW-0812">Transmembrane</keyword>
<feature type="compositionally biased region" description="Polar residues" evidence="6">
    <location>
        <begin position="353"/>
        <end position="364"/>
    </location>
</feature>
<dbReference type="PROSITE" id="PS50111">
    <property type="entry name" value="CHEMOTAXIS_TRANSDUC_2"/>
    <property type="match status" value="1"/>
</dbReference>
<evidence type="ECO:0000256" key="2">
    <source>
        <dbReference type="ARBA" id="ARBA00022500"/>
    </source>
</evidence>
<evidence type="ECO:0000259" key="8">
    <source>
        <dbReference type="PROSITE" id="PS50111"/>
    </source>
</evidence>
<keyword evidence="5" id="KW-0175">Coiled coil</keyword>
<comment type="subcellular location">
    <subcellularLocation>
        <location evidence="1">Membrane</location>
    </subcellularLocation>
</comment>
<dbReference type="SMART" id="SM00283">
    <property type="entry name" value="MA"/>
    <property type="match status" value="1"/>
</dbReference>
<feature type="transmembrane region" description="Helical" evidence="7">
    <location>
        <begin position="190"/>
        <end position="212"/>
    </location>
</feature>
<dbReference type="Gene3D" id="1.10.287.950">
    <property type="entry name" value="Methyl-accepting chemotaxis protein"/>
    <property type="match status" value="1"/>
</dbReference>
<evidence type="ECO:0000256" key="1">
    <source>
        <dbReference type="ARBA" id="ARBA00004370"/>
    </source>
</evidence>